<dbReference type="GO" id="GO:0015658">
    <property type="term" value="F:branched-chain amino acid transmembrane transporter activity"/>
    <property type="evidence" value="ECO:0007669"/>
    <property type="project" value="InterPro"/>
</dbReference>
<dbReference type="InterPro" id="IPR001851">
    <property type="entry name" value="ABC_transp_permease"/>
</dbReference>
<feature type="transmembrane region" description="Helical" evidence="6">
    <location>
        <begin position="223"/>
        <end position="241"/>
    </location>
</feature>
<name>A0A316J339_9HYPH</name>
<organism evidence="7 8">
    <name type="scientific">Falsochrobactrum shanghaiense</name>
    <dbReference type="NCBI Taxonomy" id="2201899"/>
    <lineage>
        <taxon>Bacteria</taxon>
        <taxon>Pseudomonadati</taxon>
        <taxon>Pseudomonadota</taxon>
        <taxon>Alphaproteobacteria</taxon>
        <taxon>Hyphomicrobiales</taxon>
        <taxon>Brucellaceae</taxon>
        <taxon>Falsochrobactrum</taxon>
    </lineage>
</organism>
<gene>
    <name evidence="7" type="ORF">DKP76_17925</name>
</gene>
<dbReference type="EMBL" id="QGDB01000013">
    <property type="protein sequence ID" value="PWL16332.1"/>
    <property type="molecule type" value="Genomic_DNA"/>
</dbReference>
<dbReference type="GO" id="GO:0005886">
    <property type="term" value="C:plasma membrane"/>
    <property type="evidence" value="ECO:0007669"/>
    <property type="project" value="UniProtKB-SubCell"/>
</dbReference>
<evidence type="ECO:0000313" key="8">
    <source>
        <dbReference type="Proteomes" id="UP000245865"/>
    </source>
</evidence>
<comment type="subcellular location">
    <subcellularLocation>
        <location evidence="1">Cell membrane</location>
        <topology evidence="1">Multi-pass membrane protein</topology>
    </subcellularLocation>
</comment>
<dbReference type="RefSeq" id="WP_109708022.1">
    <property type="nucleotide sequence ID" value="NZ_QGDB01000013.1"/>
</dbReference>
<dbReference type="AlphaFoldDB" id="A0A316J339"/>
<keyword evidence="3 6" id="KW-0812">Transmembrane</keyword>
<accession>A0A316J339</accession>
<feature type="transmembrane region" description="Helical" evidence="6">
    <location>
        <begin position="62"/>
        <end position="80"/>
    </location>
</feature>
<proteinExistence type="predicted"/>
<evidence type="ECO:0000256" key="4">
    <source>
        <dbReference type="ARBA" id="ARBA00022989"/>
    </source>
</evidence>
<keyword evidence="5 6" id="KW-0472">Membrane</keyword>
<dbReference type="PANTHER" id="PTHR30482">
    <property type="entry name" value="HIGH-AFFINITY BRANCHED-CHAIN AMINO ACID TRANSPORT SYSTEM PERMEASE"/>
    <property type="match status" value="1"/>
</dbReference>
<feature type="transmembrane region" description="Helical" evidence="6">
    <location>
        <begin position="169"/>
        <end position="189"/>
    </location>
</feature>
<dbReference type="Pfam" id="PF02653">
    <property type="entry name" value="BPD_transp_2"/>
    <property type="match status" value="1"/>
</dbReference>
<evidence type="ECO:0000256" key="6">
    <source>
        <dbReference type="SAM" id="Phobius"/>
    </source>
</evidence>
<comment type="caution">
    <text evidence="7">The sequence shown here is derived from an EMBL/GenBank/DDBJ whole genome shotgun (WGS) entry which is preliminary data.</text>
</comment>
<dbReference type="OrthoDB" id="9804361at2"/>
<evidence type="ECO:0000313" key="7">
    <source>
        <dbReference type="EMBL" id="PWL16332.1"/>
    </source>
</evidence>
<keyword evidence="4 6" id="KW-1133">Transmembrane helix</keyword>
<keyword evidence="8" id="KW-1185">Reference proteome</keyword>
<protein>
    <submittedName>
        <fullName evidence="7">Branched-chain amino acid ABC transporter permease</fullName>
    </submittedName>
</protein>
<feature type="transmembrane region" description="Helical" evidence="6">
    <location>
        <begin position="261"/>
        <end position="285"/>
    </location>
</feature>
<feature type="transmembrane region" description="Helical" evidence="6">
    <location>
        <begin position="100"/>
        <end position="119"/>
    </location>
</feature>
<dbReference type="CDD" id="cd06581">
    <property type="entry name" value="TM_PBP1_LivM_like"/>
    <property type="match status" value="1"/>
</dbReference>
<evidence type="ECO:0000256" key="5">
    <source>
        <dbReference type="ARBA" id="ARBA00023136"/>
    </source>
</evidence>
<evidence type="ECO:0000256" key="3">
    <source>
        <dbReference type="ARBA" id="ARBA00022692"/>
    </source>
</evidence>
<reference evidence="7 8" key="1">
    <citation type="submission" date="2018-05" db="EMBL/GenBank/DDBJ databases">
        <title>Comparative genomic sequence analysis between strain HN4 and CCM 8460T (Falsochrobactrum ovis) will provide more evidence to prove that HN4 is a new species of Falsochrobactrum.</title>
        <authorList>
            <person name="Lyu W."/>
            <person name="Sun L."/>
            <person name="Yao L."/>
        </authorList>
    </citation>
    <scope>NUCLEOTIDE SEQUENCE [LARGE SCALE GENOMIC DNA]</scope>
    <source>
        <strain evidence="7 8">HN4</strain>
    </source>
</reference>
<feature type="transmembrane region" description="Helical" evidence="6">
    <location>
        <begin position="29"/>
        <end position="50"/>
    </location>
</feature>
<feature type="transmembrane region" description="Helical" evidence="6">
    <location>
        <begin position="297"/>
        <end position="320"/>
    </location>
</feature>
<evidence type="ECO:0000256" key="2">
    <source>
        <dbReference type="ARBA" id="ARBA00022475"/>
    </source>
</evidence>
<sequence length="326" mass="35058">MTREMSISLVFALALPVVALVAHQLGEIFYISLVTRIAILALAATGLNLILGLGGLISFGHAAFFGIGGYVAGVMATHAMDQSAIFNWPIAIHGSDQMLVIWPVAMLVAGLVALLIGIISLRTSGVYFIMITLAFAQMIYYFAISWPAYGGEDGLPLALRNNFPGVNTLQPLSFFIIAYGLLLVVLFLFSRLRNSRFGAALEGARQNETRLSSLGIAPLKIRLVAFVLSGMITALAGALFVELNRFVSPSMFSWHMSGELIVLIILGGTGRLFGPLIGAVLYVVFEFALGGWVEHWQLFFGLILLGVVMFARGGIVGLFAGKIHYG</sequence>
<dbReference type="InterPro" id="IPR043428">
    <property type="entry name" value="LivM-like"/>
</dbReference>
<feature type="transmembrane region" description="Helical" evidence="6">
    <location>
        <begin position="126"/>
        <end position="149"/>
    </location>
</feature>
<dbReference type="Proteomes" id="UP000245865">
    <property type="component" value="Unassembled WGS sequence"/>
</dbReference>
<dbReference type="PANTHER" id="PTHR30482:SF17">
    <property type="entry name" value="ABC TRANSPORTER ATP-BINDING PROTEIN"/>
    <property type="match status" value="1"/>
</dbReference>
<evidence type="ECO:0000256" key="1">
    <source>
        <dbReference type="ARBA" id="ARBA00004651"/>
    </source>
</evidence>
<keyword evidence="2" id="KW-1003">Cell membrane</keyword>